<accession>A0AAD8F1Q3</accession>
<protein>
    <submittedName>
        <fullName evidence="2">Uncharacterized protein</fullName>
    </submittedName>
</protein>
<feature type="region of interest" description="Disordered" evidence="1">
    <location>
        <begin position="1"/>
        <end position="23"/>
    </location>
</feature>
<dbReference type="AlphaFoldDB" id="A0AAD8F1Q3"/>
<dbReference type="Proteomes" id="UP001233172">
    <property type="component" value="Unassembled WGS sequence"/>
</dbReference>
<evidence type="ECO:0000313" key="3">
    <source>
        <dbReference type="Proteomes" id="UP001233172"/>
    </source>
</evidence>
<evidence type="ECO:0000256" key="1">
    <source>
        <dbReference type="SAM" id="MobiDB-lite"/>
    </source>
</evidence>
<reference evidence="2" key="2">
    <citation type="submission" date="2023-04" db="EMBL/GenBank/DDBJ databases">
        <authorList>
            <person name="Bu L."/>
            <person name="Lu L."/>
            <person name="Laidemitt M.R."/>
            <person name="Zhang S.M."/>
            <person name="Mutuku M."/>
            <person name="Mkoji G."/>
            <person name="Steinauer M."/>
            <person name="Loker E.S."/>
        </authorList>
    </citation>
    <scope>NUCLEOTIDE SEQUENCE</scope>
    <source>
        <strain evidence="2">KasaAsao</strain>
        <tissue evidence="2">Whole Snail</tissue>
    </source>
</reference>
<proteinExistence type="predicted"/>
<reference evidence="2" key="1">
    <citation type="journal article" date="2023" name="PLoS Negl. Trop. Dis.">
        <title>A genome sequence for Biomphalaria pfeifferi, the major vector snail for the human-infecting parasite Schistosoma mansoni.</title>
        <authorList>
            <person name="Bu L."/>
            <person name="Lu L."/>
            <person name="Laidemitt M.R."/>
            <person name="Zhang S.M."/>
            <person name="Mutuku M."/>
            <person name="Mkoji G."/>
            <person name="Steinauer M."/>
            <person name="Loker E.S."/>
        </authorList>
    </citation>
    <scope>NUCLEOTIDE SEQUENCE</scope>
    <source>
        <strain evidence="2">KasaAsao</strain>
    </source>
</reference>
<comment type="caution">
    <text evidence="2">The sequence shown here is derived from an EMBL/GenBank/DDBJ whole genome shotgun (WGS) entry which is preliminary data.</text>
</comment>
<evidence type="ECO:0000313" key="2">
    <source>
        <dbReference type="EMBL" id="KAK0048050.1"/>
    </source>
</evidence>
<gene>
    <name evidence="2" type="ORF">Bpfe_022490</name>
</gene>
<name>A0AAD8F1Q3_BIOPF</name>
<organism evidence="2 3">
    <name type="scientific">Biomphalaria pfeifferi</name>
    <name type="common">Bloodfluke planorb</name>
    <name type="synonym">Freshwater snail</name>
    <dbReference type="NCBI Taxonomy" id="112525"/>
    <lineage>
        <taxon>Eukaryota</taxon>
        <taxon>Metazoa</taxon>
        <taxon>Spiralia</taxon>
        <taxon>Lophotrochozoa</taxon>
        <taxon>Mollusca</taxon>
        <taxon>Gastropoda</taxon>
        <taxon>Heterobranchia</taxon>
        <taxon>Euthyneura</taxon>
        <taxon>Panpulmonata</taxon>
        <taxon>Hygrophila</taxon>
        <taxon>Lymnaeoidea</taxon>
        <taxon>Planorbidae</taxon>
        <taxon>Biomphalaria</taxon>
    </lineage>
</organism>
<sequence length="78" mass="8451">MGQLRLGALGGHPNAPPPEAASEYSSSTRELIIASQLLLLFSARYFALGDLSTHKAVNLKPLIRELSNTRLTCQTKKS</sequence>
<keyword evidence="3" id="KW-1185">Reference proteome</keyword>
<dbReference type="EMBL" id="JASAOG010000142">
    <property type="protein sequence ID" value="KAK0048050.1"/>
    <property type="molecule type" value="Genomic_DNA"/>
</dbReference>